<dbReference type="InterPro" id="IPR013482">
    <property type="entry name" value="Molybde_CF_guanTrfase"/>
</dbReference>
<dbReference type="RefSeq" id="WP_198570714.1">
    <property type="nucleotide sequence ID" value="NZ_CP066167.1"/>
</dbReference>
<dbReference type="InterPro" id="IPR025877">
    <property type="entry name" value="MobA-like_NTP_Trfase"/>
</dbReference>
<comment type="similarity">
    <text evidence="8">Belongs to the MobA family.</text>
</comment>
<evidence type="ECO:0000256" key="6">
    <source>
        <dbReference type="ARBA" id="ARBA00023134"/>
    </source>
</evidence>
<dbReference type="SUPFAM" id="SSF53448">
    <property type="entry name" value="Nucleotide-diphospho-sugar transferases"/>
    <property type="match status" value="1"/>
</dbReference>
<comment type="domain">
    <text evidence="8">The N-terminal domain determines nucleotide recognition and specific binding, while the C-terminal domain determines the specific binding to the target protein.</text>
</comment>
<feature type="domain" description="MobA-like NTP transferase" evidence="9">
    <location>
        <begin position="8"/>
        <end position="161"/>
    </location>
</feature>
<keyword evidence="2 8" id="KW-0808">Transferase</keyword>
<dbReference type="EMBL" id="CP066167">
    <property type="protein sequence ID" value="QQD19229.1"/>
    <property type="molecule type" value="Genomic_DNA"/>
</dbReference>
<feature type="binding site" evidence="8">
    <location>
        <position position="99"/>
    </location>
    <ligand>
        <name>Mg(2+)</name>
        <dbReference type="ChEBI" id="CHEBI:18420"/>
    </ligand>
</feature>
<dbReference type="EC" id="2.7.7.77" evidence="8"/>
<keyword evidence="5 8" id="KW-0460">Magnesium</keyword>
<evidence type="ECO:0000256" key="2">
    <source>
        <dbReference type="ARBA" id="ARBA00022679"/>
    </source>
</evidence>
<dbReference type="Gene3D" id="3.90.550.10">
    <property type="entry name" value="Spore Coat Polysaccharide Biosynthesis Protein SpsA, Chain A"/>
    <property type="match status" value="1"/>
</dbReference>
<keyword evidence="6 8" id="KW-0342">GTP-binding</keyword>
<dbReference type="InterPro" id="IPR029044">
    <property type="entry name" value="Nucleotide-diphossugar_trans"/>
</dbReference>
<feature type="binding site" evidence="8">
    <location>
        <position position="99"/>
    </location>
    <ligand>
        <name>GTP</name>
        <dbReference type="ChEBI" id="CHEBI:37565"/>
    </ligand>
</feature>
<evidence type="ECO:0000256" key="5">
    <source>
        <dbReference type="ARBA" id="ARBA00022842"/>
    </source>
</evidence>
<feature type="binding site" evidence="8">
    <location>
        <position position="69"/>
    </location>
    <ligand>
        <name>GTP</name>
        <dbReference type="ChEBI" id="CHEBI:37565"/>
    </ligand>
</feature>
<feature type="binding site" evidence="8">
    <location>
        <begin position="11"/>
        <end position="13"/>
    </location>
    <ligand>
        <name>GTP</name>
        <dbReference type="ChEBI" id="CHEBI:37565"/>
    </ligand>
</feature>
<comment type="function">
    <text evidence="8">Transfers a GMP moiety from GTP to Mo-molybdopterin (Mo-MPT) cofactor (Moco or molybdenum cofactor) to form Mo-molybdopterin guanine dinucleotide (Mo-MGD) cofactor.</text>
</comment>
<dbReference type="AlphaFoldDB" id="A0A7T4R2Q2"/>
<evidence type="ECO:0000256" key="3">
    <source>
        <dbReference type="ARBA" id="ARBA00022723"/>
    </source>
</evidence>
<accession>A0A7T4R2Q2</accession>
<comment type="subcellular location">
    <subcellularLocation>
        <location evidence="8">Cytoplasm</location>
    </subcellularLocation>
</comment>
<dbReference type="KEGG" id="snan:I6N98_05080"/>
<dbReference type="GO" id="GO:0005525">
    <property type="term" value="F:GTP binding"/>
    <property type="evidence" value="ECO:0007669"/>
    <property type="project" value="UniProtKB-UniRule"/>
</dbReference>
<evidence type="ECO:0000256" key="8">
    <source>
        <dbReference type="HAMAP-Rule" id="MF_00316"/>
    </source>
</evidence>
<dbReference type="GO" id="GO:0061603">
    <property type="term" value="F:molybdenum cofactor guanylyltransferase activity"/>
    <property type="evidence" value="ECO:0007669"/>
    <property type="project" value="UniProtKB-EC"/>
</dbReference>
<comment type="subunit">
    <text evidence="8">Monomer.</text>
</comment>
<evidence type="ECO:0000256" key="4">
    <source>
        <dbReference type="ARBA" id="ARBA00022741"/>
    </source>
</evidence>
<keyword evidence="11" id="KW-1185">Reference proteome</keyword>
<name>A0A7T4R2Q2_9GAMM</name>
<comment type="caution">
    <text evidence="8">Lacks conserved residue(s) required for the propagation of feature annotation.</text>
</comment>
<evidence type="ECO:0000313" key="10">
    <source>
        <dbReference type="EMBL" id="QQD19229.1"/>
    </source>
</evidence>
<comment type="catalytic activity">
    <reaction evidence="8">
        <text>Mo-molybdopterin + GTP + H(+) = Mo-molybdopterin guanine dinucleotide + diphosphate</text>
        <dbReference type="Rhea" id="RHEA:34243"/>
        <dbReference type="ChEBI" id="CHEBI:15378"/>
        <dbReference type="ChEBI" id="CHEBI:33019"/>
        <dbReference type="ChEBI" id="CHEBI:37565"/>
        <dbReference type="ChEBI" id="CHEBI:71302"/>
        <dbReference type="ChEBI" id="CHEBI:71310"/>
        <dbReference type="EC" id="2.7.7.77"/>
    </reaction>
</comment>
<sequence length="189" mass="20729">MPNADLTVLILAGGAGRRMGGIDKGLLDWQGAPLIEHLINRVHDWPGQRLISCNRNRDRYTHYADTVSDELVDFQGPLAGIAAGFAASSSAQLLTLPCDNPHPPLNCYSRLSSALQHSDAGIAYAHDGQRGQYLYALIDRRYQSSLQDYLASGERSVYRWYEGEGAIAVDFSDSAENFSNINSKDDAPQ</sequence>
<dbReference type="CDD" id="cd02503">
    <property type="entry name" value="MobA"/>
    <property type="match status" value="1"/>
</dbReference>
<keyword evidence="10" id="KW-0548">Nucleotidyltransferase</keyword>
<evidence type="ECO:0000259" key="9">
    <source>
        <dbReference type="Pfam" id="PF12804"/>
    </source>
</evidence>
<protein>
    <recommendedName>
        <fullName evidence="8">Molybdenum cofactor guanylyltransferase</fullName>
        <shortName evidence="8">MoCo guanylyltransferase</shortName>
        <ecNumber evidence="8">2.7.7.77</ecNumber>
    </recommendedName>
    <alternativeName>
        <fullName evidence="8">GTP:molybdopterin guanylyltransferase</fullName>
    </alternativeName>
    <alternativeName>
        <fullName evidence="8">Mo-MPT guanylyltransferase</fullName>
    </alternativeName>
    <alternativeName>
        <fullName evidence="8">Molybdopterin guanylyltransferase</fullName>
    </alternativeName>
    <alternativeName>
        <fullName evidence="8">Molybdopterin-guanine dinucleotide synthase</fullName>
        <shortName evidence="8">MGD synthase</shortName>
    </alternativeName>
</protein>
<dbReference type="GO" id="GO:1902758">
    <property type="term" value="P:bis(molybdopterin guanine dinucleotide)molybdenum biosynthetic process"/>
    <property type="evidence" value="ECO:0007669"/>
    <property type="project" value="TreeGrafter"/>
</dbReference>
<evidence type="ECO:0000313" key="11">
    <source>
        <dbReference type="Proteomes" id="UP000596063"/>
    </source>
</evidence>
<dbReference type="PANTHER" id="PTHR19136">
    <property type="entry name" value="MOLYBDENUM COFACTOR GUANYLYLTRANSFERASE"/>
    <property type="match status" value="1"/>
</dbReference>
<gene>
    <name evidence="8 10" type="primary">mobA</name>
    <name evidence="10" type="ORF">I6N98_05080</name>
</gene>
<keyword evidence="3 8" id="KW-0479">Metal-binding</keyword>
<dbReference type="HAMAP" id="MF_00316">
    <property type="entry name" value="MobA"/>
    <property type="match status" value="1"/>
</dbReference>
<reference evidence="10 11" key="1">
    <citation type="submission" date="2020-12" db="EMBL/GenBank/DDBJ databases">
        <authorList>
            <person name="Shan Y."/>
        </authorList>
    </citation>
    <scope>NUCLEOTIDE SEQUENCE [LARGE SCALE GENOMIC DNA]</scope>
    <source>
        <strain evidence="11">csc3.9</strain>
    </source>
</reference>
<keyword evidence="1 8" id="KW-0963">Cytoplasm</keyword>
<feature type="binding site" evidence="8">
    <location>
        <position position="24"/>
    </location>
    <ligand>
        <name>GTP</name>
        <dbReference type="ChEBI" id="CHEBI:37565"/>
    </ligand>
</feature>
<keyword evidence="4 8" id="KW-0547">Nucleotide-binding</keyword>
<dbReference type="Pfam" id="PF12804">
    <property type="entry name" value="NTP_transf_3"/>
    <property type="match status" value="1"/>
</dbReference>
<evidence type="ECO:0000256" key="7">
    <source>
        <dbReference type="ARBA" id="ARBA00023150"/>
    </source>
</evidence>
<organism evidence="10 11">
    <name type="scientific">Spongiibacter nanhainus</name>
    <dbReference type="NCBI Taxonomy" id="2794344"/>
    <lineage>
        <taxon>Bacteria</taxon>
        <taxon>Pseudomonadati</taxon>
        <taxon>Pseudomonadota</taxon>
        <taxon>Gammaproteobacteria</taxon>
        <taxon>Cellvibrionales</taxon>
        <taxon>Spongiibacteraceae</taxon>
        <taxon>Spongiibacter</taxon>
    </lineage>
</organism>
<dbReference type="Proteomes" id="UP000596063">
    <property type="component" value="Chromosome"/>
</dbReference>
<dbReference type="GO" id="GO:0005737">
    <property type="term" value="C:cytoplasm"/>
    <property type="evidence" value="ECO:0007669"/>
    <property type="project" value="UniProtKB-SubCell"/>
</dbReference>
<comment type="cofactor">
    <cofactor evidence="8">
        <name>Mg(2+)</name>
        <dbReference type="ChEBI" id="CHEBI:18420"/>
    </cofactor>
</comment>
<evidence type="ECO:0000256" key="1">
    <source>
        <dbReference type="ARBA" id="ARBA00022490"/>
    </source>
</evidence>
<keyword evidence="7 8" id="KW-0501">Molybdenum cofactor biosynthesis</keyword>
<dbReference type="PANTHER" id="PTHR19136:SF81">
    <property type="entry name" value="MOLYBDENUM COFACTOR GUANYLYLTRANSFERASE"/>
    <property type="match status" value="1"/>
</dbReference>
<dbReference type="GO" id="GO:0046872">
    <property type="term" value="F:metal ion binding"/>
    <property type="evidence" value="ECO:0007669"/>
    <property type="project" value="UniProtKB-KW"/>
</dbReference>
<proteinExistence type="inferred from homology"/>
<dbReference type="NCBIfam" id="TIGR02665">
    <property type="entry name" value="molyb_mobA"/>
    <property type="match status" value="1"/>
</dbReference>